<name>A0A7W5HM16_9GAMM</name>
<keyword evidence="2" id="KW-1185">Reference proteome</keyword>
<reference evidence="1 2" key="1">
    <citation type="submission" date="2020-08" db="EMBL/GenBank/DDBJ databases">
        <title>Genomic Encyclopedia of Type Strains, Phase III (KMG-III): the genomes of soil and plant-associated and newly described type strains.</title>
        <authorList>
            <person name="Whitman W."/>
        </authorList>
    </citation>
    <scope>NUCLEOTIDE SEQUENCE [LARGE SCALE GENOMIC DNA]</scope>
    <source>
        <strain evidence="1 2">CECT 7744</strain>
    </source>
</reference>
<organism evidence="1 2">
    <name type="scientific">Halomonas stenophila</name>
    <dbReference type="NCBI Taxonomy" id="795312"/>
    <lineage>
        <taxon>Bacteria</taxon>
        <taxon>Pseudomonadati</taxon>
        <taxon>Pseudomonadota</taxon>
        <taxon>Gammaproteobacteria</taxon>
        <taxon>Oceanospirillales</taxon>
        <taxon>Halomonadaceae</taxon>
        <taxon>Halomonas</taxon>
    </lineage>
</organism>
<protein>
    <recommendedName>
        <fullName evidence="3">Baseplate protein J-like domain-containing protein</fullName>
    </recommendedName>
</protein>
<comment type="caution">
    <text evidence="1">The sequence shown here is derived from an EMBL/GenBank/DDBJ whole genome shotgun (WGS) entry which is preliminary data.</text>
</comment>
<dbReference type="Proteomes" id="UP000518892">
    <property type="component" value="Unassembled WGS sequence"/>
</dbReference>
<dbReference type="RefSeq" id="WP_183384704.1">
    <property type="nucleotide sequence ID" value="NZ_JACHXR010000010.1"/>
</dbReference>
<dbReference type="AlphaFoldDB" id="A0A7W5HM16"/>
<gene>
    <name evidence="1" type="ORF">FHR97_003125</name>
</gene>
<evidence type="ECO:0000313" key="1">
    <source>
        <dbReference type="EMBL" id="MBB3232257.1"/>
    </source>
</evidence>
<dbReference type="EMBL" id="JACHXR010000010">
    <property type="protein sequence ID" value="MBB3232257.1"/>
    <property type="molecule type" value="Genomic_DNA"/>
</dbReference>
<evidence type="ECO:0000313" key="2">
    <source>
        <dbReference type="Proteomes" id="UP000518892"/>
    </source>
</evidence>
<evidence type="ECO:0008006" key="3">
    <source>
        <dbReference type="Google" id="ProtNLM"/>
    </source>
</evidence>
<sequence>MSVATDGLHCLCPPRFPAHLDADGRPLPKLFADHRIEVFQALSARATFAHWQTGLDDDIGRMVLEWLATLLDNLSFYNHLWTLEQHLATATQEDSLRQLAALTGYQPRPNLAAVARLAVISDARMPLVLPAGREVTSEGNDSHPALSFETMEDAAIDPALNAMTAIPPRETTFDSDFVAIGGSFRNLRVDEPVLFRSSSIRRAAILEEIVNDKFPSGESYAELQLDRSLSNLAGLDLGGIEVKSFVNQSEGRSLIQNRLELQGVQPAFQEDQEIAAIDGENGTLRYDRIIEVTVVNRVLIESETAPVLSPVTRIKLDTYITPGRPHTIFHGVRRAGRLIGAPKTHMALEDFDGRIELEEKYLGDDPDHQGDFVVVDAENRSVAISGSLDVNPHSRRAALELTSISEPAVVLKAPLRIHGNFAEVDQGKTVVETLGSASGRRYQTFRLAKKPLTFLRSDLSDPQPAIEVYVDSVPWRYVPHLFGVAPEDRVYTLRVEADGQAQVILGGVASAGDKNVAARYRHGTTGDNPDAFTVNTPAARIAGIQKVFNPFPALGGLKGDDAEDLRFVLPARISANDRCVSAKDYAVLSRNFGALAARARPYWNAVRKRTAVEVIAVFDGGFDAALANELRDYLAGHAPEGSLVNVVSARPAPHAIGLRLRLTADARAADVKRRVRDIYFHQFTGLLAPRRARIGHAWSRTELLAPLDGIEGILRVEQLSLDGDESASAIAQAADEYLDATLDLEVVR</sequence>
<proteinExistence type="predicted"/>
<accession>A0A7W5HM16</accession>